<evidence type="ECO:0000313" key="2">
    <source>
        <dbReference type="Proteomes" id="UP001501586"/>
    </source>
</evidence>
<reference evidence="2" key="1">
    <citation type="journal article" date="2019" name="Int. J. Syst. Evol. Microbiol.">
        <title>The Global Catalogue of Microorganisms (GCM) 10K type strain sequencing project: providing services to taxonomists for standard genome sequencing and annotation.</title>
        <authorList>
            <consortium name="The Broad Institute Genomics Platform"/>
            <consortium name="The Broad Institute Genome Sequencing Center for Infectious Disease"/>
            <person name="Wu L."/>
            <person name="Ma J."/>
        </authorList>
    </citation>
    <scope>NUCLEOTIDE SEQUENCE [LARGE SCALE GENOMIC DNA]</scope>
    <source>
        <strain evidence="2">JCM 17458</strain>
    </source>
</reference>
<dbReference type="GO" id="GO:0008237">
    <property type="term" value="F:metallopeptidase activity"/>
    <property type="evidence" value="ECO:0007669"/>
    <property type="project" value="UniProtKB-KW"/>
</dbReference>
<sequence>MRLLMSLISERIVTATARELMPAGPMPAPADAAALVENLHDAAETAIDLVLDVMRLQPDVEDGARGRLAAGQTRVVDRLGWVGANARTFSRLLDDASPPGRGGIADRIRDRAARTGASVELGGALALVGSRVLGQFDPFAGPAGTLYLVAPTVLEVETAIRARPRDFRLWVALHEQTHHVQFAAAPWLADHLRERIGALLEPMLDASGLDGLQDTLRSLPAALRNRESLLDAVVAPSQRALVDEVGALMSLLEGHADFVMDAVGPRVIPTVRSIRRSFDVRRHEAAGLRSLVSTLLGVDEKLAQYRRGAEFVRAVVAERGHGGLAPVWHGAENLPTAAEIAAPRLWLDRTGPTR</sequence>
<keyword evidence="1" id="KW-0482">Metalloprotease</keyword>
<dbReference type="Gene3D" id="1.20.150.30">
    <property type="entry name" value="Zincin-like metallopeptidase, N-terminal domain"/>
    <property type="match status" value="1"/>
</dbReference>
<keyword evidence="1" id="KW-0378">Hydrolase</keyword>
<accession>A0ABP8EL43</accession>
<dbReference type="SUPFAM" id="SSF55486">
    <property type="entry name" value="Metalloproteases ('zincins'), catalytic domain"/>
    <property type="match status" value="1"/>
</dbReference>
<dbReference type="InterPro" id="IPR042271">
    <property type="entry name" value="Zinicin_2_N"/>
</dbReference>
<proteinExistence type="predicted"/>
<gene>
    <name evidence="1" type="ORF">GCM10022261_21990</name>
</gene>
<keyword evidence="2" id="KW-1185">Reference proteome</keyword>
<dbReference type="PANTHER" id="PTHR39420">
    <property type="match status" value="1"/>
</dbReference>
<dbReference type="NCBIfam" id="TIGR03624">
    <property type="entry name" value="putative hydrolase"/>
    <property type="match status" value="1"/>
</dbReference>
<protein>
    <submittedName>
        <fullName evidence="1">Zinc-dependent metalloprotease</fullName>
    </submittedName>
</protein>
<dbReference type="Proteomes" id="UP001501586">
    <property type="component" value="Unassembled WGS sequence"/>
</dbReference>
<comment type="caution">
    <text evidence="1">The sequence shown here is derived from an EMBL/GenBank/DDBJ whole genome shotgun (WGS) entry which is preliminary data.</text>
</comment>
<dbReference type="InterPro" id="IPR018766">
    <property type="entry name" value="Zinicin_2"/>
</dbReference>
<keyword evidence="1" id="KW-0645">Protease</keyword>
<name>A0ABP8EL43_9MICO</name>
<organism evidence="1 2">
    <name type="scientific">Brevibacterium daeguense</name>
    <dbReference type="NCBI Taxonomy" id="909936"/>
    <lineage>
        <taxon>Bacteria</taxon>
        <taxon>Bacillati</taxon>
        <taxon>Actinomycetota</taxon>
        <taxon>Actinomycetes</taxon>
        <taxon>Micrococcales</taxon>
        <taxon>Brevibacteriaceae</taxon>
        <taxon>Brevibacterium</taxon>
    </lineage>
</organism>
<evidence type="ECO:0000313" key="1">
    <source>
        <dbReference type="EMBL" id="GAA4284668.1"/>
    </source>
</evidence>
<dbReference type="EMBL" id="BAABAZ010000006">
    <property type="protein sequence ID" value="GAA4284668.1"/>
    <property type="molecule type" value="Genomic_DNA"/>
</dbReference>
<dbReference type="Pfam" id="PF10103">
    <property type="entry name" value="Zincin_2"/>
    <property type="match status" value="1"/>
</dbReference>
<dbReference type="NCBIfam" id="TIGR03883">
    <property type="entry name" value="DUF2342_F420"/>
    <property type="match status" value="1"/>
</dbReference>
<dbReference type="PANTHER" id="PTHR39420:SF1">
    <property type="entry name" value="HYDROLASE"/>
    <property type="match status" value="1"/>
</dbReference>
<dbReference type="InterPro" id="IPR022454">
    <property type="entry name" value="CHP03883_F420-assoc"/>
</dbReference>